<dbReference type="PATRIC" id="fig|1447256.3.peg.2272"/>
<dbReference type="PROSITE" id="PS51257">
    <property type="entry name" value="PROKAR_LIPOPROTEIN"/>
    <property type="match status" value="1"/>
</dbReference>
<reference evidence="3 4" key="1">
    <citation type="submission" date="2014-01" db="EMBL/GenBank/DDBJ databases">
        <title>Development of a Comparative Genomic Fingerprinting Assay for High Resolution Genotyping of Arcobacter butzleri.</title>
        <authorList>
            <person name="Webb A.L."/>
            <person name="Inglis G.D."/>
            <person name="Kruczkiewicz P."/>
            <person name="Selinger L.B."/>
            <person name="Taboada E.N."/>
        </authorList>
    </citation>
    <scope>NUCLEOTIDE SEQUENCE [LARGE SCALE GENOMIC DNA]</scope>
    <source>
        <strain evidence="3 4">L348</strain>
    </source>
</reference>
<evidence type="ECO:0000256" key="1">
    <source>
        <dbReference type="SAM" id="Coils"/>
    </source>
</evidence>
<proteinExistence type="predicted"/>
<sequence>MKKIAILLLLSFNIFLFTGCSQNEPNIVFEPKLVCVEMSKSEQTQEVDIRVHKDDLVLFQARKQELEEKINFYESQVDRYSALCKEQENKNFPRENETGDKK</sequence>
<comment type="caution">
    <text evidence="3">The sequence shown here is derived from an EMBL/GenBank/DDBJ whole genome shotgun (WGS) entry which is preliminary data.</text>
</comment>
<dbReference type="AlphaFoldDB" id="A0A0G9JR86"/>
<evidence type="ECO:0000313" key="4">
    <source>
        <dbReference type="Proteomes" id="UP000035514"/>
    </source>
</evidence>
<organism evidence="3 4">
    <name type="scientific">Aliarcobacter butzleri L348</name>
    <dbReference type="NCBI Taxonomy" id="1447256"/>
    <lineage>
        <taxon>Bacteria</taxon>
        <taxon>Pseudomonadati</taxon>
        <taxon>Campylobacterota</taxon>
        <taxon>Epsilonproteobacteria</taxon>
        <taxon>Campylobacterales</taxon>
        <taxon>Arcobacteraceae</taxon>
        <taxon>Aliarcobacter</taxon>
    </lineage>
</organism>
<name>A0A0G9JR86_9BACT</name>
<feature type="signal peptide" evidence="2">
    <location>
        <begin position="1"/>
        <end position="23"/>
    </location>
</feature>
<dbReference type="EMBL" id="JAIQ01000166">
    <property type="protein sequence ID" value="KLD96665.1"/>
    <property type="molecule type" value="Genomic_DNA"/>
</dbReference>
<keyword evidence="2" id="KW-0732">Signal</keyword>
<evidence type="ECO:0000313" key="3">
    <source>
        <dbReference type="EMBL" id="KLD96665.1"/>
    </source>
</evidence>
<feature type="chain" id="PRO_5002578447" description="Lipoprotein" evidence="2">
    <location>
        <begin position="24"/>
        <end position="102"/>
    </location>
</feature>
<feature type="coiled-coil region" evidence="1">
    <location>
        <begin position="49"/>
        <end position="90"/>
    </location>
</feature>
<evidence type="ECO:0008006" key="5">
    <source>
        <dbReference type="Google" id="ProtNLM"/>
    </source>
</evidence>
<dbReference type="Proteomes" id="UP000035514">
    <property type="component" value="Unassembled WGS sequence"/>
</dbReference>
<gene>
    <name evidence="3" type="ORF">AA20_11595</name>
</gene>
<evidence type="ECO:0000256" key="2">
    <source>
        <dbReference type="SAM" id="SignalP"/>
    </source>
</evidence>
<accession>A0A0G9JR86</accession>
<keyword evidence="1" id="KW-0175">Coiled coil</keyword>
<dbReference type="RefSeq" id="WP_046997337.1">
    <property type="nucleotide sequence ID" value="NZ_JAIQ01000166.1"/>
</dbReference>
<protein>
    <recommendedName>
        <fullName evidence="5">Lipoprotein</fullName>
    </recommendedName>
</protein>